<dbReference type="PANTHER" id="PTHR46797">
    <property type="entry name" value="HTH-TYPE TRANSCRIPTIONAL REGULATOR"/>
    <property type="match status" value="1"/>
</dbReference>
<comment type="caution">
    <text evidence="5">The sequence shown here is derived from an EMBL/GenBank/DDBJ whole genome shotgun (WGS) entry which is preliminary data.</text>
</comment>
<evidence type="ECO:0000256" key="2">
    <source>
        <dbReference type="ARBA" id="ARBA00023125"/>
    </source>
</evidence>
<evidence type="ECO:0000259" key="4">
    <source>
        <dbReference type="PROSITE" id="PS50943"/>
    </source>
</evidence>
<dbReference type="InterPro" id="IPR050807">
    <property type="entry name" value="TransReg_Diox_bact_type"/>
</dbReference>
<keyword evidence="6" id="KW-1185">Reference proteome</keyword>
<dbReference type="PROSITE" id="PS50943">
    <property type="entry name" value="HTH_CROC1"/>
    <property type="match status" value="1"/>
</dbReference>
<dbReference type="SMART" id="SM00530">
    <property type="entry name" value="HTH_XRE"/>
    <property type="match status" value="1"/>
</dbReference>
<proteinExistence type="predicted"/>
<keyword evidence="1" id="KW-0805">Transcription regulation</keyword>
<protein>
    <submittedName>
        <fullName evidence="5">Helix-turn-helix transcriptional regulator</fullName>
    </submittedName>
</protein>
<dbReference type="CDD" id="cd00093">
    <property type="entry name" value="HTH_XRE"/>
    <property type="match status" value="1"/>
</dbReference>
<name>A0ABT6V0N3_9GAMM</name>
<dbReference type="RefSeq" id="WP_282735717.1">
    <property type="nucleotide sequence ID" value="NZ_JASCQP010000027.1"/>
</dbReference>
<accession>A0ABT6V0N3</accession>
<evidence type="ECO:0000256" key="1">
    <source>
        <dbReference type="ARBA" id="ARBA00023015"/>
    </source>
</evidence>
<dbReference type="Gene3D" id="1.10.260.40">
    <property type="entry name" value="lambda repressor-like DNA-binding domains"/>
    <property type="match status" value="1"/>
</dbReference>
<evidence type="ECO:0000256" key="3">
    <source>
        <dbReference type="ARBA" id="ARBA00023163"/>
    </source>
</evidence>
<dbReference type="Pfam" id="PF01381">
    <property type="entry name" value="HTH_3"/>
    <property type="match status" value="1"/>
</dbReference>
<evidence type="ECO:0000313" key="6">
    <source>
        <dbReference type="Proteomes" id="UP001225957"/>
    </source>
</evidence>
<gene>
    <name evidence="5" type="ORF">QLQ83_11770</name>
</gene>
<feature type="domain" description="HTH cro/C1-type" evidence="4">
    <location>
        <begin position="13"/>
        <end position="67"/>
    </location>
</feature>
<dbReference type="InterPro" id="IPR001387">
    <property type="entry name" value="Cro/C1-type_HTH"/>
</dbReference>
<dbReference type="Proteomes" id="UP001225957">
    <property type="component" value="Unassembled WGS sequence"/>
</dbReference>
<reference evidence="5 6" key="1">
    <citation type="submission" date="2023-04" db="EMBL/GenBank/DDBJ databases">
        <title>Halomonas strains isolated from rhizosphere soil.</title>
        <authorList>
            <person name="Xu L."/>
            <person name="Sun J.-Q."/>
        </authorList>
    </citation>
    <scope>NUCLEOTIDE SEQUENCE [LARGE SCALE GENOMIC DNA]</scope>
    <source>
        <strain evidence="5 6">LR5S20</strain>
    </source>
</reference>
<dbReference type="PANTHER" id="PTHR46797:SF23">
    <property type="entry name" value="HTH-TYPE TRANSCRIPTIONAL REGULATOR SUTR"/>
    <property type="match status" value="1"/>
</dbReference>
<organism evidence="5 6">
    <name type="scientific">Halomonas rhizosphaerae</name>
    <dbReference type="NCBI Taxonomy" id="3043296"/>
    <lineage>
        <taxon>Bacteria</taxon>
        <taxon>Pseudomonadati</taxon>
        <taxon>Pseudomonadota</taxon>
        <taxon>Gammaproteobacteria</taxon>
        <taxon>Oceanospirillales</taxon>
        <taxon>Halomonadaceae</taxon>
        <taxon>Halomonas</taxon>
    </lineage>
</organism>
<dbReference type="SUPFAM" id="SSF47413">
    <property type="entry name" value="lambda repressor-like DNA-binding domains"/>
    <property type="match status" value="1"/>
</dbReference>
<dbReference type="EMBL" id="JASCQP010000027">
    <property type="protein sequence ID" value="MDI5891779.1"/>
    <property type="molecule type" value="Genomic_DNA"/>
</dbReference>
<keyword evidence="2" id="KW-0238">DNA-binding</keyword>
<sequence length="74" mass="8225">MRDEILTSFGKNVRNIRKNKGLSQEELAALAGIDRSYMGHIERGEKNITLTKIYQISEALGVEVSELFPSDGVS</sequence>
<evidence type="ECO:0000313" key="5">
    <source>
        <dbReference type="EMBL" id="MDI5891779.1"/>
    </source>
</evidence>
<dbReference type="InterPro" id="IPR010982">
    <property type="entry name" value="Lambda_DNA-bd_dom_sf"/>
</dbReference>
<keyword evidence="3" id="KW-0804">Transcription</keyword>